<keyword evidence="3" id="KW-1185">Reference proteome</keyword>
<dbReference type="PANTHER" id="PTHR22504">
    <property type="entry name" value="REPRESSOR OF RNA POLYMERASE III TRANSCRIPTION MAF1"/>
    <property type="match status" value="1"/>
</dbReference>
<dbReference type="InterPro" id="IPR038564">
    <property type="entry name" value="Maf1_sf"/>
</dbReference>
<dbReference type="EMBL" id="FXLY01000005">
    <property type="protein sequence ID" value="SMN20293.1"/>
    <property type="molecule type" value="Genomic_DNA"/>
</dbReference>
<organism evidence="2 3">
    <name type="scientific">Maudiozyma saulgeensis</name>
    <dbReference type="NCBI Taxonomy" id="1789683"/>
    <lineage>
        <taxon>Eukaryota</taxon>
        <taxon>Fungi</taxon>
        <taxon>Dikarya</taxon>
        <taxon>Ascomycota</taxon>
        <taxon>Saccharomycotina</taxon>
        <taxon>Saccharomycetes</taxon>
        <taxon>Saccharomycetales</taxon>
        <taxon>Saccharomycetaceae</taxon>
        <taxon>Maudiozyma</taxon>
    </lineage>
</organism>
<dbReference type="GO" id="GO:0000994">
    <property type="term" value="F:RNA polymerase III core binding"/>
    <property type="evidence" value="ECO:0007669"/>
    <property type="project" value="TreeGrafter"/>
</dbReference>
<dbReference type="Proteomes" id="UP000196158">
    <property type="component" value="Unassembled WGS sequence"/>
</dbReference>
<feature type="compositionally biased region" description="Polar residues" evidence="1">
    <location>
        <begin position="151"/>
        <end position="161"/>
    </location>
</feature>
<feature type="compositionally biased region" description="Low complexity" evidence="1">
    <location>
        <begin position="185"/>
        <end position="196"/>
    </location>
</feature>
<dbReference type="STRING" id="1789683.A0A1X7R3L6"/>
<name>A0A1X7R3L6_9SACH</name>
<sequence length="414" mass="46873">MKFIDELDIERVNQTLNFETSDCKITGGCDIFTTKPVASDKKLYKTIDQHLETILQENESFKAAVQHQQQLQLQSSPVEANAIPVTPNENNIRRDSSSFWEQKRRMSITDPLYAINNNIVNYANNFNQNSNNNSKNNSTNNVSLTNPPVMNGSNSGNNPSLVGSPFMKSVKLNDQNLKDLVMNSESEYASSSSMESTNRTGSNTGITKPSSKRRTSSNSSLQSFKLTTLRRPSLNDADLNVNIGPFGPIREPASRRTFAYLIAILNASYPDHDFTSLEPTDFIRSSLKTFISKFENSLYSLGKKPESWIWESISSHMTLSDCVVYQFNPTKSFLEDEPGYLWSLIGFLFNKKRKRVAFIYLICSRVKAISGDYTEDNMKPMRQYTIDYDDGFEGEYDLVNDDENAIADDSEDEF</sequence>
<dbReference type="GO" id="GO:0016480">
    <property type="term" value="P:negative regulation of transcription by RNA polymerase III"/>
    <property type="evidence" value="ECO:0007669"/>
    <property type="project" value="InterPro"/>
</dbReference>
<protein>
    <submittedName>
        <fullName evidence="2">Similar to Saccharomyces cerevisiae YDR005C MAF1 Negative regulator of RNA polymerase III</fullName>
    </submittedName>
</protein>
<proteinExistence type="predicted"/>
<feature type="compositionally biased region" description="Low complexity" evidence="1">
    <location>
        <begin position="126"/>
        <end position="146"/>
    </location>
</feature>
<dbReference type="PANTHER" id="PTHR22504:SF0">
    <property type="entry name" value="REPRESSOR OF RNA POLYMERASE III TRANSCRIPTION MAF1 HOMOLOG"/>
    <property type="match status" value="1"/>
</dbReference>
<reference evidence="2 3" key="1">
    <citation type="submission" date="2017-04" db="EMBL/GenBank/DDBJ databases">
        <authorList>
            <person name="Afonso C.L."/>
            <person name="Miller P.J."/>
            <person name="Scott M.A."/>
            <person name="Spackman E."/>
            <person name="Goraichik I."/>
            <person name="Dimitrov K.M."/>
            <person name="Suarez D.L."/>
            <person name="Swayne D.E."/>
        </authorList>
    </citation>
    <scope>NUCLEOTIDE SEQUENCE [LARGE SCALE GENOMIC DNA]</scope>
</reference>
<evidence type="ECO:0000313" key="3">
    <source>
        <dbReference type="Proteomes" id="UP000196158"/>
    </source>
</evidence>
<evidence type="ECO:0000313" key="2">
    <source>
        <dbReference type="EMBL" id="SMN20293.1"/>
    </source>
</evidence>
<feature type="region of interest" description="Disordered" evidence="1">
    <location>
        <begin position="185"/>
        <end position="227"/>
    </location>
</feature>
<feature type="region of interest" description="Disordered" evidence="1">
    <location>
        <begin position="126"/>
        <end position="166"/>
    </location>
</feature>
<dbReference type="Pfam" id="PF09174">
    <property type="entry name" value="Maf1"/>
    <property type="match status" value="2"/>
</dbReference>
<dbReference type="InterPro" id="IPR015257">
    <property type="entry name" value="Maf1"/>
</dbReference>
<dbReference type="GO" id="GO:0005634">
    <property type="term" value="C:nucleus"/>
    <property type="evidence" value="ECO:0007669"/>
    <property type="project" value="TreeGrafter"/>
</dbReference>
<dbReference type="AlphaFoldDB" id="A0A1X7R3L6"/>
<gene>
    <name evidence="2" type="ORF">KASA_0N02442G</name>
</gene>
<dbReference type="Gene3D" id="3.40.1000.50">
    <property type="entry name" value="Repressor of RNA polymerase III transcription Maf1"/>
    <property type="match status" value="2"/>
</dbReference>
<feature type="compositionally biased region" description="Polar residues" evidence="1">
    <location>
        <begin position="197"/>
        <end position="209"/>
    </location>
</feature>
<accession>A0A1X7R3L6</accession>
<dbReference type="OrthoDB" id="277029at2759"/>
<evidence type="ECO:0000256" key="1">
    <source>
        <dbReference type="SAM" id="MobiDB-lite"/>
    </source>
</evidence>